<dbReference type="Proteomes" id="UP000005850">
    <property type="component" value="Chromosome"/>
</dbReference>
<keyword evidence="2" id="KW-1185">Reference proteome</keyword>
<dbReference type="InterPro" id="IPR018755">
    <property type="entry name" value="Phage_Mu_Gp48"/>
</dbReference>
<sequence>MGFKDFIFSFFPSGWLNPSADGNKRFFGGLGKSFDYVYDLAHQVELESSVSTAVFTLSDREIECGLAPDPSLDVEFRRARLIARTQEEDGPVNTEDFEKALGLLSNGIAKIIPDHANYSVTYHLEFSKSLTLNLLLLEEYIRRNKLAHLAHSYRIAPTTSSVQFFTEEKTTVYVSTYQECGTFVAGGGWSLA</sequence>
<dbReference type="RefSeq" id="WP_003337146.1">
    <property type="nucleotide sequence ID" value="NZ_CP007806.1"/>
</dbReference>
<name>A0A075RDC7_BRELA</name>
<proteinExistence type="predicted"/>
<evidence type="ECO:0000313" key="1">
    <source>
        <dbReference type="EMBL" id="AIG27410.1"/>
    </source>
</evidence>
<dbReference type="STRING" id="1042163.BRLA_c030980"/>
<organism evidence="1 2">
    <name type="scientific">Brevibacillus laterosporus LMG 15441</name>
    <dbReference type="NCBI Taxonomy" id="1042163"/>
    <lineage>
        <taxon>Bacteria</taxon>
        <taxon>Bacillati</taxon>
        <taxon>Bacillota</taxon>
        <taxon>Bacilli</taxon>
        <taxon>Bacillales</taxon>
        <taxon>Paenibacillaceae</taxon>
        <taxon>Brevibacillus</taxon>
    </lineage>
</organism>
<dbReference type="eggNOG" id="ENOG502ZQH5">
    <property type="taxonomic scope" value="Bacteria"/>
</dbReference>
<dbReference type="Pfam" id="PF10076">
    <property type="entry name" value="Phage_Mu_Gp48"/>
    <property type="match status" value="1"/>
</dbReference>
<gene>
    <name evidence="1" type="ORF">BRLA_c030980</name>
</gene>
<dbReference type="AlphaFoldDB" id="A0A075RDC7"/>
<dbReference type="EMBL" id="CP007806">
    <property type="protein sequence ID" value="AIG27410.1"/>
    <property type="molecule type" value="Genomic_DNA"/>
</dbReference>
<dbReference type="HOGENOM" id="CLU_1265150_0_0_9"/>
<dbReference type="KEGG" id="blr:BRLA_c030980"/>
<reference evidence="1 2" key="1">
    <citation type="journal article" date="2011" name="J. Bacteriol.">
        <title>Genome sequence of Brevibacillus laterosporus LMG 15441, a pathogen of invertebrates.</title>
        <authorList>
            <person name="Djukic M."/>
            <person name="Poehlein A."/>
            <person name="Thurmer A."/>
            <person name="Daniel R."/>
        </authorList>
    </citation>
    <scope>NUCLEOTIDE SEQUENCE [LARGE SCALE GENOMIC DNA]</scope>
    <source>
        <strain evidence="1 2">LMG 15441</strain>
    </source>
</reference>
<accession>A0A075RDC7</accession>
<evidence type="ECO:0000313" key="2">
    <source>
        <dbReference type="Proteomes" id="UP000005850"/>
    </source>
</evidence>
<protein>
    <submittedName>
        <fullName evidence="1">Uncharacterized protein</fullName>
    </submittedName>
</protein>